<keyword evidence="3" id="KW-1185">Reference proteome</keyword>
<accession>A0A4R4RTC4</accession>
<dbReference type="RefSeq" id="WP_131980491.1">
    <property type="nucleotide sequence ID" value="NZ_SMKL01000010.1"/>
</dbReference>
<protein>
    <submittedName>
        <fullName evidence="2">Nuclear transport factor 2 family protein</fullName>
    </submittedName>
</protein>
<reference evidence="2 3" key="1">
    <citation type="submission" date="2019-02" db="EMBL/GenBank/DDBJ databases">
        <title>Draft genome sequences of novel Actinobacteria.</title>
        <authorList>
            <person name="Sahin N."/>
            <person name="Ay H."/>
            <person name="Saygin H."/>
        </authorList>
    </citation>
    <scope>NUCLEOTIDE SEQUENCE [LARGE SCALE GENOMIC DNA]</scope>
    <source>
        <strain evidence="2 3">KC603</strain>
    </source>
</reference>
<comment type="caution">
    <text evidence="2">The sequence shown here is derived from an EMBL/GenBank/DDBJ whole genome shotgun (WGS) entry which is preliminary data.</text>
</comment>
<dbReference type="InterPro" id="IPR032710">
    <property type="entry name" value="NTF2-like_dom_sf"/>
</dbReference>
<dbReference type="SUPFAM" id="SSF54427">
    <property type="entry name" value="NTF2-like"/>
    <property type="match status" value="1"/>
</dbReference>
<dbReference type="Gene3D" id="3.10.450.50">
    <property type="match status" value="1"/>
</dbReference>
<organism evidence="2 3">
    <name type="scientific">Jiangella ureilytica</name>
    <dbReference type="NCBI Taxonomy" id="2530374"/>
    <lineage>
        <taxon>Bacteria</taxon>
        <taxon>Bacillati</taxon>
        <taxon>Actinomycetota</taxon>
        <taxon>Actinomycetes</taxon>
        <taxon>Jiangellales</taxon>
        <taxon>Jiangellaceae</taxon>
        <taxon>Jiangella</taxon>
    </lineage>
</organism>
<dbReference type="Proteomes" id="UP000295621">
    <property type="component" value="Unassembled WGS sequence"/>
</dbReference>
<dbReference type="EMBL" id="SMKL01000010">
    <property type="protein sequence ID" value="TDC53297.1"/>
    <property type="molecule type" value="Genomic_DNA"/>
</dbReference>
<sequence>MSTDGRAQTFADALQQFEESGDGDQLVGCFAESPELVRSESNRSTPQDVAEFWSSYRNQFSQVRTEFTTIQEGGDLAVLEWHTRARLDAGRSIEYDGVSVLTFDDQAKVRRFATYFDTAAFLPAQQ</sequence>
<evidence type="ECO:0000313" key="3">
    <source>
        <dbReference type="Proteomes" id="UP000295621"/>
    </source>
</evidence>
<evidence type="ECO:0000259" key="1">
    <source>
        <dbReference type="Pfam" id="PF12680"/>
    </source>
</evidence>
<dbReference type="AlphaFoldDB" id="A0A4R4RTC4"/>
<evidence type="ECO:0000313" key="2">
    <source>
        <dbReference type="EMBL" id="TDC53297.1"/>
    </source>
</evidence>
<dbReference type="OrthoDB" id="582607at2"/>
<feature type="domain" description="SnoaL-like" evidence="1">
    <location>
        <begin position="19"/>
        <end position="106"/>
    </location>
</feature>
<dbReference type="InterPro" id="IPR037401">
    <property type="entry name" value="SnoaL-like"/>
</dbReference>
<dbReference type="Pfam" id="PF12680">
    <property type="entry name" value="SnoaL_2"/>
    <property type="match status" value="1"/>
</dbReference>
<proteinExistence type="predicted"/>
<name>A0A4R4RTC4_9ACTN</name>
<gene>
    <name evidence="2" type="ORF">E1212_06420</name>
</gene>